<name>A0A6A6WDC7_9PEZI</name>
<accession>A0A6A6WDC7</accession>
<evidence type="ECO:0000313" key="2">
    <source>
        <dbReference type="EMBL" id="KAF2759111.1"/>
    </source>
</evidence>
<protein>
    <submittedName>
        <fullName evidence="2">Uncharacterized protein</fullName>
    </submittedName>
</protein>
<keyword evidence="3" id="KW-1185">Reference proteome</keyword>
<dbReference type="RefSeq" id="XP_033601562.1">
    <property type="nucleotide sequence ID" value="XM_033748142.1"/>
</dbReference>
<gene>
    <name evidence="2" type="ORF">EJ05DRAFT_509975</name>
</gene>
<evidence type="ECO:0000256" key="1">
    <source>
        <dbReference type="SAM" id="MobiDB-lite"/>
    </source>
</evidence>
<feature type="region of interest" description="Disordered" evidence="1">
    <location>
        <begin position="15"/>
        <end position="87"/>
    </location>
</feature>
<sequence length="283" mass="31930">MGLIKFTKLMMRSPSPILHRSTARSNNADISTTSNQKPHKPNPHNPQATKKNLKMPPQLPQPSSQPTPNTTTTEEPPSPLALTTRRTESYTTMSRNLSWGLVIACPILIAMPPRKLDVYTLLLGSTTALSANHLRTLYWSPGGVGSGNSAADGEKKTGWLRGMFENRTEMPTERARQVQALMRERLERERVEREREMGDGEGEMGVADRIRSFVEEAFEERGMGGEGKEKGVSEAVRREVDGLKMRKKEGEWSEDWKEREKAAEKLAENATDEKEEKKKGWLW</sequence>
<feature type="compositionally biased region" description="Polar residues" evidence="1">
    <location>
        <begin position="23"/>
        <end position="34"/>
    </location>
</feature>
<feature type="compositionally biased region" description="Low complexity" evidence="1">
    <location>
        <begin position="66"/>
        <end position="84"/>
    </location>
</feature>
<dbReference type="OrthoDB" id="5411041at2759"/>
<feature type="region of interest" description="Disordered" evidence="1">
    <location>
        <begin position="247"/>
        <end position="283"/>
    </location>
</feature>
<dbReference type="Proteomes" id="UP000799437">
    <property type="component" value="Unassembled WGS sequence"/>
</dbReference>
<organism evidence="2 3">
    <name type="scientific">Pseudovirgaria hyperparasitica</name>
    <dbReference type="NCBI Taxonomy" id="470096"/>
    <lineage>
        <taxon>Eukaryota</taxon>
        <taxon>Fungi</taxon>
        <taxon>Dikarya</taxon>
        <taxon>Ascomycota</taxon>
        <taxon>Pezizomycotina</taxon>
        <taxon>Dothideomycetes</taxon>
        <taxon>Dothideomycetes incertae sedis</taxon>
        <taxon>Acrospermales</taxon>
        <taxon>Acrospermaceae</taxon>
        <taxon>Pseudovirgaria</taxon>
    </lineage>
</organism>
<dbReference type="GeneID" id="54489196"/>
<dbReference type="EMBL" id="ML996570">
    <property type="protein sequence ID" value="KAF2759111.1"/>
    <property type="molecule type" value="Genomic_DNA"/>
</dbReference>
<reference evidence="2" key="1">
    <citation type="journal article" date="2020" name="Stud. Mycol.">
        <title>101 Dothideomycetes genomes: a test case for predicting lifestyles and emergence of pathogens.</title>
        <authorList>
            <person name="Haridas S."/>
            <person name="Albert R."/>
            <person name="Binder M."/>
            <person name="Bloem J."/>
            <person name="Labutti K."/>
            <person name="Salamov A."/>
            <person name="Andreopoulos B."/>
            <person name="Baker S."/>
            <person name="Barry K."/>
            <person name="Bills G."/>
            <person name="Bluhm B."/>
            <person name="Cannon C."/>
            <person name="Castanera R."/>
            <person name="Culley D."/>
            <person name="Daum C."/>
            <person name="Ezra D."/>
            <person name="Gonzalez J."/>
            <person name="Henrissat B."/>
            <person name="Kuo A."/>
            <person name="Liang C."/>
            <person name="Lipzen A."/>
            <person name="Lutzoni F."/>
            <person name="Magnuson J."/>
            <person name="Mondo S."/>
            <person name="Nolan M."/>
            <person name="Ohm R."/>
            <person name="Pangilinan J."/>
            <person name="Park H.-J."/>
            <person name="Ramirez L."/>
            <person name="Alfaro M."/>
            <person name="Sun H."/>
            <person name="Tritt A."/>
            <person name="Yoshinaga Y."/>
            <person name="Zwiers L.-H."/>
            <person name="Turgeon B."/>
            <person name="Goodwin S."/>
            <person name="Spatafora J."/>
            <person name="Crous P."/>
            <person name="Grigoriev I."/>
        </authorList>
    </citation>
    <scope>NUCLEOTIDE SEQUENCE</scope>
    <source>
        <strain evidence="2">CBS 121739</strain>
    </source>
</reference>
<evidence type="ECO:0000313" key="3">
    <source>
        <dbReference type="Proteomes" id="UP000799437"/>
    </source>
</evidence>
<dbReference type="AlphaFoldDB" id="A0A6A6WDC7"/>
<proteinExistence type="predicted"/>